<reference evidence="6 7" key="1">
    <citation type="submission" date="2017-12" db="EMBL/GenBank/DDBJ databases">
        <authorList>
            <person name="Hurst M.R.H."/>
        </authorList>
    </citation>
    <scope>NUCLEOTIDE SEQUENCE [LARGE SCALE GENOMIC DNA]</scope>
    <source>
        <strain evidence="6 7">SY-3-19</strain>
    </source>
</reference>
<feature type="domain" description="4-oxalocrotonate tautomerase-like" evidence="5">
    <location>
        <begin position="2"/>
        <end position="59"/>
    </location>
</feature>
<name>A0A2S7K4H3_9PROT</name>
<dbReference type="Gene3D" id="3.30.429.10">
    <property type="entry name" value="Macrophage Migration Inhibitory Factor"/>
    <property type="match status" value="1"/>
</dbReference>
<evidence type="ECO:0000256" key="4">
    <source>
        <dbReference type="RuleBase" id="RU362032"/>
    </source>
</evidence>
<evidence type="ECO:0000313" key="7">
    <source>
        <dbReference type="Proteomes" id="UP000239504"/>
    </source>
</evidence>
<dbReference type="PANTHER" id="PTHR35530:SF1">
    <property type="entry name" value="2-HYDROXYMUCONATE TAUTOMERASE"/>
    <property type="match status" value="1"/>
</dbReference>
<dbReference type="InterPro" id="IPR004370">
    <property type="entry name" value="4-OT-like_dom"/>
</dbReference>
<dbReference type="AlphaFoldDB" id="A0A2S7K4H3"/>
<proteinExistence type="inferred from homology"/>
<protein>
    <recommendedName>
        <fullName evidence="4">Tautomerase</fullName>
        <ecNumber evidence="4">5.3.2.-</ecNumber>
    </recommendedName>
</protein>
<dbReference type="RefSeq" id="WP_104830388.1">
    <property type="nucleotide sequence ID" value="NZ_PJCH01000008.1"/>
</dbReference>
<dbReference type="SUPFAM" id="SSF55331">
    <property type="entry name" value="Tautomerase/MIF"/>
    <property type="match status" value="1"/>
</dbReference>
<keyword evidence="2 4" id="KW-0413">Isomerase</keyword>
<gene>
    <name evidence="6" type="ORF">CW354_12255</name>
</gene>
<dbReference type="Pfam" id="PF01361">
    <property type="entry name" value="Tautomerase"/>
    <property type="match status" value="1"/>
</dbReference>
<dbReference type="EMBL" id="PJCH01000008">
    <property type="protein sequence ID" value="PQA87381.1"/>
    <property type="molecule type" value="Genomic_DNA"/>
</dbReference>
<evidence type="ECO:0000313" key="6">
    <source>
        <dbReference type="EMBL" id="PQA87381.1"/>
    </source>
</evidence>
<dbReference type="PANTHER" id="PTHR35530">
    <property type="entry name" value="TAUTOMERASE-RELATED"/>
    <property type="match status" value="1"/>
</dbReference>
<dbReference type="EC" id="5.3.2.-" evidence="4"/>
<comment type="caution">
    <text evidence="6">The sequence shown here is derived from an EMBL/GenBank/DDBJ whole genome shotgun (WGS) entry which is preliminary data.</text>
</comment>
<keyword evidence="7" id="KW-1185">Reference proteome</keyword>
<evidence type="ECO:0000259" key="5">
    <source>
        <dbReference type="Pfam" id="PF01361"/>
    </source>
</evidence>
<feature type="active site" description="Proton acceptor; via imino nitrogen" evidence="3">
    <location>
        <position position="2"/>
    </location>
</feature>
<dbReference type="OrthoDB" id="8635217at2"/>
<evidence type="ECO:0000256" key="1">
    <source>
        <dbReference type="ARBA" id="ARBA00006723"/>
    </source>
</evidence>
<evidence type="ECO:0000256" key="2">
    <source>
        <dbReference type="ARBA" id="ARBA00023235"/>
    </source>
</evidence>
<dbReference type="InterPro" id="IPR014347">
    <property type="entry name" value="Tautomerase/MIF_sf"/>
</dbReference>
<comment type="similarity">
    <text evidence="1 4">Belongs to the 4-oxalocrotonate tautomerase family.</text>
</comment>
<dbReference type="InterPro" id="IPR018191">
    <property type="entry name" value="4-OT"/>
</dbReference>
<dbReference type="Proteomes" id="UP000239504">
    <property type="component" value="Unassembled WGS sequence"/>
</dbReference>
<dbReference type="GO" id="GO:0016853">
    <property type="term" value="F:isomerase activity"/>
    <property type="evidence" value="ECO:0007669"/>
    <property type="project" value="UniProtKB-UniRule"/>
</dbReference>
<dbReference type="NCBIfam" id="TIGR00013">
    <property type="entry name" value="taut"/>
    <property type="match status" value="1"/>
</dbReference>
<accession>A0A2S7K4H3</accession>
<evidence type="ECO:0000256" key="3">
    <source>
        <dbReference type="PIRSR" id="PIRSR618191-1"/>
    </source>
</evidence>
<sequence length="73" mass="7839">MPIIEVTMLEGRSREKKAALIRELTDAAVRAIDAPIQSVRVIIREVPPEHFAAAGVSKAEERARAECGGDGKG</sequence>
<organism evidence="6 7">
    <name type="scientific">Hyphococcus luteus</name>
    <dbReference type="NCBI Taxonomy" id="2058213"/>
    <lineage>
        <taxon>Bacteria</taxon>
        <taxon>Pseudomonadati</taxon>
        <taxon>Pseudomonadota</taxon>
        <taxon>Alphaproteobacteria</taxon>
        <taxon>Parvularculales</taxon>
        <taxon>Parvularculaceae</taxon>
        <taxon>Hyphococcus</taxon>
    </lineage>
</organism>